<accession>A0AAW1IBN5</accession>
<reference evidence="10 11" key="1">
    <citation type="journal article" date="2024" name="BMC Genomics">
        <title>De novo assembly and annotation of Popillia japonica's genome with initial clues to its potential as an invasive pest.</title>
        <authorList>
            <person name="Cucini C."/>
            <person name="Boschi S."/>
            <person name="Funari R."/>
            <person name="Cardaioli E."/>
            <person name="Iannotti N."/>
            <person name="Marturano G."/>
            <person name="Paoli F."/>
            <person name="Bruttini M."/>
            <person name="Carapelli A."/>
            <person name="Frati F."/>
            <person name="Nardi F."/>
        </authorList>
    </citation>
    <scope>NUCLEOTIDE SEQUENCE [LARGE SCALE GENOMIC DNA]</scope>
    <source>
        <strain evidence="10">DMR45628</strain>
    </source>
</reference>
<proteinExistence type="inferred from homology"/>
<evidence type="ECO:0000256" key="8">
    <source>
        <dbReference type="SAM" id="Phobius"/>
    </source>
</evidence>
<comment type="similarity">
    <text evidence="7">Belongs to the type 2 lipid phosphate phosphatase family.</text>
</comment>
<dbReference type="InterPro" id="IPR000326">
    <property type="entry name" value="PAP2/HPO"/>
</dbReference>
<evidence type="ECO:0000256" key="1">
    <source>
        <dbReference type="ARBA" id="ARBA00004477"/>
    </source>
</evidence>
<evidence type="ECO:0000256" key="4">
    <source>
        <dbReference type="ARBA" id="ARBA00022824"/>
    </source>
</evidence>
<organism evidence="10 11">
    <name type="scientific">Popillia japonica</name>
    <name type="common">Japanese beetle</name>
    <dbReference type="NCBI Taxonomy" id="7064"/>
    <lineage>
        <taxon>Eukaryota</taxon>
        <taxon>Metazoa</taxon>
        <taxon>Ecdysozoa</taxon>
        <taxon>Arthropoda</taxon>
        <taxon>Hexapoda</taxon>
        <taxon>Insecta</taxon>
        <taxon>Pterygota</taxon>
        <taxon>Neoptera</taxon>
        <taxon>Endopterygota</taxon>
        <taxon>Coleoptera</taxon>
        <taxon>Polyphaga</taxon>
        <taxon>Scarabaeiformia</taxon>
        <taxon>Scarabaeidae</taxon>
        <taxon>Rutelinae</taxon>
        <taxon>Popillia</taxon>
    </lineage>
</organism>
<evidence type="ECO:0000256" key="7">
    <source>
        <dbReference type="ARBA" id="ARBA00038324"/>
    </source>
</evidence>
<evidence type="ECO:0000256" key="3">
    <source>
        <dbReference type="ARBA" id="ARBA00022801"/>
    </source>
</evidence>
<keyword evidence="5 8" id="KW-1133">Transmembrane helix</keyword>
<evidence type="ECO:0000256" key="6">
    <source>
        <dbReference type="ARBA" id="ARBA00023136"/>
    </source>
</evidence>
<keyword evidence="6 8" id="KW-0472">Membrane</keyword>
<comment type="caution">
    <text evidence="10">The sequence shown here is derived from an EMBL/GenBank/DDBJ whole genome shotgun (WGS) entry which is preliminary data.</text>
</comment>
<dbReference type="EMBL" id="JASPKY010000667">
    <property type="protein sequence ID" value="KAK9687017.1"/>
    <property type="molecule type" value="Genomic_DNA"/>
</dbReference>
<feature type="domain" description="Phosphatidic acid phosphatase type 2/haloperoxidase" evidence="9">
    <location>
        <begin position="136"/>
        <end position="249"/>
    </location>
</feature>
<dbReference type="PANTHER" id="PTHR14969:SF28">
    <property type="entry name" value="DIHYDROSPHINGOSINE 1-PHOSPHATE PHOSPHATASE LCB3-RELATED"/>
    <property type="match status" value="1"/>
</dbReference>
<dbReference type="PANTHER" id="PTHR14969">
    <property type="entry name" value="SPHINGOSINE-1-PHOSPHATE PHOSPHOHYDROLASE"/>
    <property type="match status" value="1"/>
</dbReference>
<feature type="transmembrane region" description="Helical" evidence="8">
    <location>
        <begin position="264"/>
        <end position="282"/>
    </location>
</feature>
<gene>
    <name evidence="10" type="ORF">QE152_g36766</name>
</gene>
<dbReference type="Pfam" id="PF01569">
    <property type="entry name" value="PAP2"/>
    <property type="match status" value="1"/>
</dbReference>
<evidence type="ECO:0000313" key="11">
    <source>
        <dbReference type="Proteomes" id="UP001458880"/>
    </source>
</evidence>
<evidence type="ECO:0000256" key="5">
    <source>
        <dbReference type="ARBA" id="ARBA00022989"/>
    </source>
</evidence>
<dbReference type="Proteomes" id="UP001458880">
    <property type="component" value="Unassembled WGS sequence"/>
</dbReference>
<dbReference type="GO" id="GO:0042392">
    <property type="term" value="F:sphingosine-1-phosphate phosphatase activity"/>
    <property type="evidence" value="ECO:0007669"/>
    <property type="project" value="TreeGrafter"/>
</dbReference>
<dbReference type="Gene3D" id="1.20.144.10">
    <property type="entry name" value="Phosphatidic acid phosphatase type 2/haloperoxidase"/>
    <property type="match status" value="1"/>
</dbReference>
<dbReference type="GO" id="GO:0006670">
    <property type="term" value="P:sphingosine metabolic process"/>
    <property type="evidence" value="ECO:0007669"/>
    <property type="project" value="TreeGrafter"/>
</dbReference>
<dbReference type="AlphaFoldDB" id="A0AAW1IBN5"/>
<protein>
    <submittedName>
        <fullName evidence="10">PAP2 superfamily</fullName>
    </submittedName>
</protein>
<evidence type="ECO:0000256" key="2">
    <source>
        <dbReference type="ARBA" id="ARBA00022692"/>
    </source>
</evidence>
<keyword evidence="11" id="KW-1185">Reference proteome</keyword>
<feature type="transmembrane region" description="Helical" evidence="8">
    <location>
        <begin position="205"/>
        <end position="225"/>
    </location>
</feature>
<name>A0AAW1IBN5_POPJA</name>
<feature type="transmembrane region" description="Helical" evidence="8">
    <location>
        <begin position="231"/>
        <end position="252"/>
    </location>
</feature>
<evidence type="ECO:0000259" key="9">
    <source>
        <dbReference type="SMART" id="SM00014"/>
    </source>
</evidence>
<feature type="transmembrane region" description="Helical" evidence="8">
    <location>
        <begin position="176"/>
        <end position="198"/>
    </location>
</feature>
<feature type="transmembrane region" description="Helical" evidence="8">
    <location>
        <begin position="327"/>
        <end position="351"/>
    </location>
</feature>
<sequence length="428" mass="48663">MTKADILQPKRHVGSNQHPSIGQLALQGLAKPTNLYIAPSFQHMFMDIIQFLRSDQLVANIQSYFGVQVTPVTKDFDEVYTKKNNGYQASNNKYECVINNKFWYYLFKFGTELGDELFYSMFIPFWFWNIDGAVGRRVILVWAIVMCIGQAVKDIVRWSRPEYPAVKLQNKWVLEYGMPSTHAMVGVSIPFSVLLFTLNRYQYNIMVGLVLAVLWCTLICVSRVYLGMHSVLDIIAGLALSILLMVPLVPLVDQFDNYFITSPTGPLLCLVLSILTIIYYPASDKWTPTRGDSTMIVSVCVGVQSGSWLNYQTGVMSSAELSPPYAIMWPSFVMIGCLIIRTVLGFLIVFATKKLAKKFFYNVICSFLRLDPDVIRKSKNTLENKHKAIVELGCTYLTYSSVGFNILYTIPILFRLLGIERPTFYTEI</sequence>
<dbReference type="SMART" id="SM00014">
    <property type="entry name" value="acidPPc"/>
    <property type="match status" value="1"/>
</dbReference>
<dbReference type="InterPro" id="IPR036938">
    <property type="entry name" value="PAP2/HPO_sf"/>
</dbReference>
<keyword evidence="3" id="KW-0378">Hydrolase</keyword>
<keyword evidence="4" id="KW-0256">Endoplasmic reticulum</keyword>
<evidence type="ECO:0000313" key="10">
    <source>
        <dbReference type="EMBL" id="KAK9687017.1"/>
    </source>
</evidence>
<feature type="transmembrane region" description="Helical" evidence="8">
    <location>
        <begin position="138"/>
        <end position="156"/>
    </location>
</feature>
<dbReference type="GO" id="GO:0005789">
    <property type="term" value="C:endoplasmic reticulum membrane"/>
    <property type="evidence" value="ECO:0007669"/>
    <property type="project" value="UniProtKB-SubCell"/>
</dbReference>
<comment type="subcellular location">
    <subcellularLocation>
        <location evidence="1">Endoplasmic reticulum membrane</location>
        <topology evidence="1">Multi-pass membrane protein</topology>
    </subcellularLocation>
</comment>
<keyword evidence="2 8" id="KW-0812">Transmembrane</keyword>
<dbReference type="CDD" id="cd03388">
    <property type="entry name" value="PAP2_SPPase1"/>
    <property type="match status" value="1"/>
</dbReference>
<dbReference type="SUPFAM" id="SSF48317">
    <property type="entry name" value="Acid phosphatase/Vanadium-dependent haloperoxidase"/>
    <property type="match status" value="1"/>
</dbReference>